<protein>
    <submittedName>
        <fullName evidence="2">Uncharacterized protein</fullName>
    </submittedName>
</protein>
<feature type="region of interest" description="Disordered" evidence="1">
    <location>
        <begin position="92"/>
        <end position="111"/>
    </location>
</feature>
<sequence length="148" mass="17308">YLDRVRRNVLRLPEFKIREILASLKFQDTGLEPEDPDYEIKVQLISTVLINEDKENEAKGAKRQAAEGFIPLSQIQHDVRLAWTEDRHKIKEKDDKMDQKQSKQGELLSELKEFDKSIKRKRSLESEQSSRSTRNVLEGLGRTPLFKT</sequence>
<comment type="caution">
    <text evidence="2">The sequence shown here is derived from an EMBL/GenBank/DDBJ whole genome shotgun (WGS) entry which is preliminary data.</text>
</comment>
<name>A0A5J4PUM6_9EUKA</name>
<reference evidence="2 3" key="1">
    <citation type="submission" date="2019-03" db="EMBL/GenBank/DDBJ databases">
        <title>Single cell metagenomics reveals metabolic interactions within the superorganism composed of flagellate Streblomastix strix and complex community of Bacteroidetes bacteria on its surface.</title>
        <authorList>
            <person name="Treitli S.C."/>
            <person name="Kolisko M."/>
            <person name="Husnik F."/>
            <person name="Keeling P."/>
            <person name="Hampl V."/>
        </authorList>
    </citation>
    <scope>NUCLEOTIDE SEQUENCE [LARGE SCALE GENOMIC DNA]</scope>
    <source>
        <strain evidence="2">ST1C</strain>
    </source>
</reference>
<feature type="non-terminal residue" evidence="2">
    <location>
        <position position="1"/>
    </location>
</feature>
<dbReference type="EMBL" id="SNRW01048356">
    <property type="protein sequence ID" value="KAA6313346.1"/>
    <property type="molecule type" value="Genomic_DNA"/>
</dbReference>
<dbReference type="AlphaFoldDB" id="A0A5J4PUM6"/>
<evidence type="ECO:0000313" key="2">
    <source>
        <dbReference type="EMBL" id="KAA6313346.1"/>
    </source>
</evidence>
<evidence type="ECO:0000256" key="1">
    <source>
        <dbReference type="SAM" id="MobiDB-lite"/>
    </source>
</evidence>
<accession>A0A5J4PUM6</accession>
<proteinExistence type="predicted"/>
<gene>
    <name evidence="2" type="ORF">EZS28_055769</name>
</gene>
<feature type="compositionally biased region" description="Polar residues" evidence="1">
    <location>
        <begin position="126"/>
        <end position="135"/>
    </location>
</feature>
<organism evidence="2 3">
    <name type="scientific">Streblomastix strix</name>
    <dbReference type="NCBI Taxonomy" id="222440"/>
    <lineage>
        <taxon>Eukaryota</taxon>
        <taxon>Metamonada</taxon>
        <taxon>Preaxostyla</taxon>
        <taxon>Oxymonadida</taxon>
        <taxon>Streblomastigidae</taxon>
        <taxon>Streblomastix</taxon>
    </lineage>
</organism>
<dbReference type="Proteomes" id="UP000324800">
    <property type="component" value="Unassembled WGS sequence"/>
</dbReference>
<feature type="region of interest" description="Disordered" evidence="1">
    <location>
        <begin position="118"/>
        <end position="148"/>
    </location>
</feature>
<evidence type="ECO:0000313" key="3">
    <source>
        <dbReference type="Proteomes" id="UP000324800"/>
    </source>
</evidence>